<dbReference type="Proteomes" id="UP000054477">
    <property type="component" value="Unassembled WGS sequence"/>
</dbReference>
<sequence length="305" mass="34682">MPGWGPFVEESAYETFISNYVDQPEINTCESEHDAIAKAQTRCTPGYAVSGVGVVICSRHALIRRNGAGDLQLGEKYCNMDWIIFLALAGVILPWIFITYDIGCQWLKNFRSRMLDFPESMQIDPTTRVDVGIPSWHINGHGRKCRTDFCLGYTKGAGRTCGEEVETTWSSTNALAPSVREMGPGARHDTLNDHWNGWNFRKIVGFRNLFSRCFEEAALMSAKHSEIFEKFSATFPPETVARWVRMVERWESDPRAPNPYDEPEQTTTLQDVRLELARKETLQLAAGYVPRHKVSMMGFDLEDQQ</sequence>
<feature type="transmembrane region" description="Helical" evidence="1">
    <location>
        <begin position="82"/>
        <end position="103"/>
    </location>
</feature>
<dbReference type="AlphaFoldDB" id="A0A0C9WSH2"/>
<dbReference type="OrthoDB" id="2804062at2759"/>
<dbReference type="STRING" id="1095629.A0A0C9WSH2"/>
<proteinExistence type="predicted"/>
<dbReference type="EMBL" id="KN838784">
    <property type="protein sequence ID" value="KIJ94640.1"/>
    <property type="molecule type" value="Genomic_DNA"/>
</dbReference>
<evidence type="ECO:0000313" key="2">
    <source>
        <dbReference type="EMBL" id="KIJ94640.1"/>
    </source>
</evidence>
<accession>A0A0C9WSH2</accession>
<keyword evidence="1" id="KW-0472">Membrane</keyword>
<keyword evidence="1" id="KW-1133">Transmembrane helix</keyword>
<evidence type="ECO:0000256" key="1">
    <source>
        <dbReference type="SAM" id="Phobius"/>
    </source>
</evidence>
<reference evidence="2 3" key="1">
    <citation type="submission" date="2014-04" db="EMBL/GenBank/DDBJ databases">
        <authorList>
            <consortium name="DOE Joint Genome Institute"/>
            <person name="Kuo A."/>
            <person name="Kohler A."/>
            <person name="Nagy L.G."/>
            <person name="Floudas D."/>
            <person name="Copeland A."/>
            <person name="Barry K.W."/>
            <person name="Cichocki N."/>
            <person name="Veneault-Fourrey C."/>
            <person name="LaButti K."/>
            <person name="Lindquist E.A."/>
            <person name="Lipzen A."/>
            <person name="Lundell T."/>
            <person name="Morin E."/>
            <person name="Murat C."/>
            <person name="Sun H."/>
            <person name="Tunlid A."/>
            <person name="Henrissat B."/>
            <person name="Grigoriev I.V."/>
            <person name="Hibbett D.S."/>
            <person name="Martin F."/>
            <person name="Nordberg H.P."/>
            <person name="Cantor M.N."/>
            <person name="Hua S.X."/>
        </authorList>
    </citation>
    <scope>NUCLEOTIDE SEQUENCE [LARGE SCALE GENOMIC DNA]</scope>
    <source>
        <strain evidence="2 3">LaAM-08-1</strain>
    </source>
</reference>
<dbReference type="HOGENOM" id="CLU_003703_5_0_1"/>
<evidence type="ECO:0000313" key="3">
    <source>
        <dbReference type="Proteomes" id="UP000054477"/>
    </source>
</evidence>
<reference evidence="3" key="2">
    <citation type="submission" date="2015-01" db="EMBL/GenBank/DDBJ databases">
        <title>Evolutionary Origins and Diversification of the Mycorrhizal Mutualists.</title>
        <authorList>
            <consortium name="DOE Joint Genome Institute"/>
            <consortium name="Mycorrhizal Genomics Consortium"/>
            <person name="Kohler A."/>
            <person name="Kuo A."/>
            <person name="Nagy L.G."/>
            <person name="Floudas D."/>
            <person name="Copeland A."/>
            <person name="Barry K.W."/>
            <person name="Cichocki N."/>
            <person name="Veneault-Fourrey C."/>
            <person name="LaButti K."/>
            <person name="Lindquist E.A."/>
            <person name="Lipzen A."/>
            <person name="Lundell T."/>
            <person name="Morin E."/>
            <person name="Murat C."/>
            <person name="Riley R."/>
            <person name="Ohm R."/>
            <person name="Sun H."/>
            <person name="Tunlid A."/>
            <person name="Henrissat B."/>
            <person name="Grigoriev I.V."/>
            <person name="Hibbett D.S."/>
            <person name="Martin F."/>
        </authorList>
    </citation>
    <scope>NUCLEOTIDE SEQUENCE [LARGE SCALE GENOMIC DNA]</scope>
    <source>
        <strain evidence="3">LaAM-08-1</strain>
    </source>
</reference>
<gene>
    <name evidence="2" type="ORF">K443DRAFT_110041</name>
</gene>
<protein>
    <submittedName>
        <fullName evidence="2">Uncharacterized protein</fullName>
    </submittedName>
</protein>
<dbReference type="InterPro" id="IPR040521">
    <property type="entry name" value="KDZ"/>
</dbReference>
<dbReference type="Pfam" id="PF18758">
    <property type="entry name" value="KDZ"/>
    <property type="match status" value="1"/>
</dbReference>
<name>A0A0C9WSH2_9AGAR</name>
<keyword evidence="1" id="KW-0812">Transmembrane</keyword>
<organism evidence="2 3">
    <name type="scientific">Laccaria amethystina LaAM-08-1</name>
    <dbReference type="NCBI Taxonomy" id="1095629"/>
    <lineage>
        <taxon>Eukaryota</taxon>
        <taxon>Fungi</taxon>
        <taxon>Dikarya</taxon>
        <taxon>Basidiomycota</taxon>
        <taxon>Agaricomycotina</taxon>
        <taxon>Agaricomycetes</taxon>
        <taxon>Agaricomycetidae</taxon>
        <taxon>Agaricales</taxon>
        <taxon>Agaricineae</taxon>
        <taxon>Hydnangiaceae</taxon>
        <taxon>Laccaria</taxon>
    </lineage>
</organism>
<keyword evidence="3" id="KW-1185">Reference proteome</keyword>